<comment type="cofactor">
    <cofactor evidence="1 10">
        <name>heme</name>
        <dbReference type="ChEBI" id="CHEBI:30413"/>
    </cofactor>
</comment>
<keyword evidence="12" id="KW-1133">Transmembrane helix</keyword>
<dbReference type="PRINTS" id="PR00465">
    <property type="entry name" value="EP450IV"/>
</dbReference>
<dbReference type="PANTHER" id="PTHR24304:SF2">
    <property type="entry name" value="24-HYDROXYCHOLESTEROL 7-ALPHA-HYDROXYLASE"/>
    <property type="match status" value="1"/>
</dbReference>
<dbReference type="InterPro" id="IPR002403">
    <property type="entry name" value="Cyt_P450_E_grp-IV"/>
</dbReference>
<evidence type="ECO:0000256" key="8">
    <source>
        <dbReference type="ARBA" id="ARBA00023033"/>
    </source>
</evidence>
<sequence>MGILFENDLKLCLALGILSVIVILLNALIQVYLPTRNLPPLVFHWFPIIGSTITYGIDPFKFLFDCQAKYGDVFTFILLGRKVTVYLGAKGNQFILNAKLKDVNAEEIYSVLTTPVFGKDVIYDVPNAKFMEQKKFIKFGLTAAALRSYVPLMQDEFHSFIKSNPQFKGASGIVQLPPIMAEITLFTTARTLQGKEVRQQLNTTYAKLYHDLDDAFQPINFMLPWLPLPRNRRRDIGQRKMTQLYTDIIQARRAGATEKDSEDMIWNLMQCSYKDETPLPDTEIAHMMIGLLMAGQHSTSAASAWIMLHLAAQPETLEELHQEQLRALGGSTTAELTYDHLQNLPLAKHVIQETLRLHPSIHSIMRKVKNPLPVPGTEWVIPPSHVLLAAPATMGKSDAFFPKAELWDPHRWEHIADPHESEKETMDYGYGLVSTGADSTYLPFGAGRHRCIGEQFAYLQLTIVVSMMVRYFKLGNVKRKGVVETDYSSLFARPMEPAYVRWEKREEVA</sequence>
<feature type="binding site" description="axial binding residue" evidence="10">
    <location>
        <position position="451"/>
    </location>
    <ligand>
        <name>heme</name>
        <dbReference type="ChEBI" id="CHEBI:30413"/>
    </ligand>
    <ligandPart>
        <name>Fe</name>
        <dbReference type="ChEBI" id="CHEBI:18248"/>
    </ligandPart>
</feature>
<evidence type="ECO:0000256" key="4">
    <source>
        <dbReference type="ARBA" id="ARBA00022617"/>
    </source>
</evidence>
<keyword evidence="14" id="KW-1185">Reference proteome</keyword>
<dbReference type="InterPro" id="IPR001128">
    <property type="entry name" value="Cyt_P450"/>
</dbReference>
<evidence type="ECO:0000313" key="13">
    <source>
        <dbReference type="EMBL" id="CAF9905050.1"/>
    </source>
</evidence>
<dbReference type="CDD" id="cd11042">
    <property type="entry name" value="CYP51-like"/>
    <property type="match status" value="1"/>
</dbReference>
<accession>A0A8H3I2R2</accession>
<dbReference type="Gene3D" id="1.10.630.10">
    <property type="entry name" value="Cytochrome P450"/>
    <property type="match status" value="1"/>
</dbReference>
<evidence type="ECO:0000256" key="9">
    <source>
        <dbReference type="ARBA" id="ARBA00023136"/>
    </source>
</evidence>
<evidence type="ECO:0000256" key="11">
    <source>
        <dbReference type="RuleBase" id="RU000461"/>
    </source>
</evidence>
<dbReference type="GO" id="GO:0032259">
    <property type="term" value="P:methylation"/>
    <property type="evidence" value="ECO:0007669"/>
    <property type="project" value="UniProtKB-KW"/>
</dbReference>
<comment type="similarity">
    <text evidence="3 11">Belongs to the cytochrome P450 family.</text>
</comment>
<keyword evidence="5 10" id="KW-0479">Metal-binding</keyword>
<evidence type="ECO:0000256" key="2">
    <source>
        <dbReference type="ARBA" id="ARBA00004370"/>
    </source>
</evidence>
<proteinExistence type="inferred from homology"/>
<dbReference type="GO" id="GO:0016020">
    <property type="term" value="C:membrane"/>
    <property type="evidence" value="ECO:0007669"/>
    <property type="project" value="UniProtKB-SubCell"/>
</dbReference>
<evidence type="ECO:0000256" key="5">
    <source>
        <dbReference type="ARBA" id="ARBA00022723"/>
    </source>
</evidence>
<keyword evidence="8 11" id="KW-0503">Monooxygenase</keyword>
<keyword evidence="9 12" id="KW-0472">Membrane</keyword>
<organism evidence="13 14">
    <name type="scientific">Heterodermia speciosa</name>
    <dbReference type="NCBI Taxonomy" id="116794"/>
    <lineage>
        <taxon>Eukaryota</taxon>
        <taxon>Fungi</taxon>
        <taxon>Dikarya</taxon>
        <taxon>Ascomycota</taxon>
        <taxon>Pezizomycotina</taxon>
        <taxon>Lecanoromycetes</taxon>
        <taxon>OSLEUM clade</taxon>
        <taxon>Lecanoromycetidae</taxon>
        <taxon>Caliciales</taxon>
        <taxon>Physciaceae</taxon>
        <taxon>Heterodermia</taxon>
    </lineage>
</organism>
<dbReference type="AlphaFoldDB" id="A0A8H3I2R2"/>
<name>A0A8H3I2R2_9LECA</name>
<evidence type="ECO:0000256" key="12">
    <source>
        <dbReference type="SAM" id="Phobius"/>
    </source>
</evidence>
<dbReference type="FunFam" id="1.10.630.10:FF:000033">
    <property type="entry name" value="14-alpha sterol demethylase"/>
    <property type="match status" value="1"/>
</dbReference>
<evidence type="ECO:0000256" key="3">
    <source>
        <dbReference type="ARBA" id="ARBA00010617"/>
    </source>
</evidence>
<dbReference type="InterPro" id="IPR017972">
    <property type="entry name" value="Cyt_P450_CS"/>
</dbReference>
<comment type="caution">
    <text evidence="13">The sequence shown here is derived from an EMBL/GenBank/DDBJ whole genome shotgun (WGS) entry which is preliminary data.</text>
</comment>
<comment type="subcellular location">
    <subcellularLocation>
        <location evidence="2">Membrane</location>
    </subcellularLocation>
</comment>
<evidence type="ECO:0000256" key="7">
    <source>
        <dbReference type="ARBA" id="ARBA00023004"/>
    </source>
</evidence>
<dbReference type="PANTHER" id="PTHR24304">
    <property type="entry name" value="CYTOCHROME P450 FAMILY 7"/>
    <property type="match status" value="1"/>
</dbReference>
<keyword evidence="6 11" id="KW-0560">Oxidoreductase</keyword>
<evidence type="ECO:0000256" key="1">
    <source>
        <dbReference type="ARBA" id="ARBA00001971"/>
    </source>
</evidence>
<dbReference type="InterPro" id="IPR036396">
    <property type="entry name" value="Cyt_P450_sf"/>
</dbReference>
<feature type="transmembrane region" description="Helical" evidence="12">
    <location>
        <begin position="12"/>
        <end position="33"/>
    </location>
</feature>
<dbReference type="OrthoDB" id="1055148at2759"/>
<dbReference type="Proteomes" id="UP000664521">
    <property type="component" value="Unassembled WGS sequence"/>
</dbReference>
<keyword evidence="4 10" id="KW-0349">Heme</keyword>
<protein>
    <submittedName>
        <fullName evidence="13">Sterol 14-alpha demethylase</fullName>
    </submittedName>
</protein>
<evidence type="ECO:0000256" key="6">
    <source>
        <dbReference type="ARBA" id="ARBA00023002"/>
    </source>
</evidence>
<keyword evidence="12" id="KW-0812">Transmembrane</keyword>
<dbReference type="GO" id="GO:0008398">
    <property type="term" value="F:sterol 14-demethylase activity"/>
    <property type="evidence" value="ECO:0007669"/>
    <property type="project" value="UniProtKB-ARBA"/>
</dbReference>
<dbReference type="Pfam" id="PF00067">
    <property type="entry name" value="p450"/>
    <property type="match status" value="1"/>
</dbReference>
<dbReference type="EMBL" id="CAJPDS010000003">
    <property type="protein sequence ID" value="CAF9905050.1"/>
    <property type="molecule type" value="Genomic_DNA"/>
</dbReference>
<evidence type="ECO:0000256" key="10">
    <source>
        <dbReference type="PIRSR" id="PIRSR602403-1"/>
    </source>
</evidence>
<keyword evidence="7 10" id="KW-0408">Iron</keyword>
<evidence type="ECO:0000313" key="14">
    <source>
        <dbReference type="Proteomes" id="UP000664521"/>
    </source>
</evidence>
<dbReference type="PROSITE" id="PS00086">
    <property type="entry name" value="CYTOCHROME_P450"/>
    <property type="match status" value="1"/>
</dbReference>
<dbReference type="InterPro" id="IPR050529">
    <property type="entry name" value="CYP450_sterol_14alpha_dmase"/>
</dbReference>
<dbReference type="GO" id="GO:0008168">
    <property type="term" value="F:methyltransferase activity"/>
    <property type="evidence" value="ECO:0007669"/>
    <property type="project" value="UniProtKB-KW"/>
</dbReference>
<dbReference type="GO" id="GO:0020037">
    <property type="term" value="F:heme binding"/>
    <property type="evidence" value="ECO:0007669"/>
    <property type="project" value="InterPro"/>
</dbReference>
<dbReference type="PRINTS" id="PR00385">
    <property type="entry name" value="P450"/>
</dbReference>
<reference evidence="13" key="1">
    <citation type="submission" date="2021-03" db="EMBL/GenBank/DDBJ databases">
        <authorList>
            <person name="Tagirdzhanova G."/>
        </authorList>
    </citation>
    <scope>NUCLEOTIDE SEQUENCE</scope>
</reference>
<gene>
    <name evidence="13" type="primary">CYP51A</name>
    <name evidence="13" type="ORF">HETSPECPRED_004857</name>
</gene>
<dbReference type="GO" id="GO:0005506">
    <property type="term" value="F:iron ion binding"/>
    <property type="evidence" value="ECO:0007669"/>
    <property type="project" value="InterPro"/>
</dbReference>
<dbReference type="SUPFAM" id="SSF48264">
    <property type="entry name" value="Cytochrome P450"/>
    <property type="match status" value="1"/>
</dbReference>